<organism evidence="11 12">
    <name type="scientific">Gopherus agassizii</name>
    <name type="common">Agassiz's desert tortoise</name>
    <dbReference type="NCBI Taxonomy" id="38772"/>
    <lineage>
        <taxon>Eukaryota</taxon>
        <taxon>Metazoa</taxon>
        <taxon>Chordata</taxon>
        <taxon>Craniata</taxon>
        <taxon>Vertebrata</taxon>
        <taxon>Euteleostomi</taxon>
        <taxon>Archelosauria</taxon>
        <taxon>Testudinata</taxon>
        <taxon>Testudines</taxon>
        <taxon>Cryptodira</taxon>
        <taxon>Durocryptodira</taxon>
        <taxon>Testudinoidea</taxon>
        <taxon>Testudinidae</taxon>
        <taxon>Gopherus</taxon>
    </lineage>
</organism>
<evidence type="ECO:0000313" key="11">
    <source>
        <dbReference type="Ensembl" id="ENSGAGP00000012880.1"/>
    </source>
</evidence>
<evidence type="ECO:0000313" key="12">
    <source>
        <dbReference type="Proteomes" id="UP000291020"/>
    </source>
</evidence>
<proteinExistence type="inferred from homology"/>
<dbReference type="GO" id="GO:0005109">
    <property type="term" value="F:frizzled binding"/>
    <property type="evidence" value="ECO:0007669"/>
    <property type="project" value="TreeGrafter"/>
</dbReference>
<dbReference type="AlphaFoldDB" id="A0A452HDJ5"/>
<dbReference type="InterPro" id="IPR005817">
    <property type="entry name" value="Wnt"/>
</dbReference>
<dbReference type="GO" id="GO:0005615">
    <property type="term" value="C:extracellular space"/>
    <property type="evidence" value="ECO:0007669"/>
    <property type="project" value="TreeGrafter"/>
</dbReference>
<evidence type="ECO:0000256" key="2">
    <source>
        <dbReference type="ARBA" id="ARBA00005683"/>
    </source>
</evidence>
<keyword evidence="5" id="KW-0272">Extracellular matrix</keyword>
<comment type="similarity">
    <text evidence="2 10">Belongs to the Wnt family.</text>
</comment>
<keyword evidence="4" id="KW-0964">Secreted</keyword>
<dbReference type="GO" id="GO:0030182">
    <property type="term" value="P:neuron differentiation"/>
    <property type="evidence" value="ECO:0007669"/>
    <property type="project" value="TreeGrafter"/>
</dbReference>
<dbReference type="GO" id="GO:0060070">
    <property type="term" value="P:canonical Wnt signaling pathway"/>
    <property type="evidence" value="ECO:0007669"/>
    <property type="project" value="TreeGrafter"/>
</dbReference>
<keyword evidence="8" id="KW-0325">Glycoprotein</keyword>
<evidence type="ECO:0000256" key="9">
    <source>
        <dbReference type="ARBA" id="ARBA00023288"/>
    </source>
</evidence>
<protein>
    <recommendedName>
        <fullName evidence="10">Protein Wnt</fullName>
    </recommendedName>
</protein>
<dbReference type="Pfam" id="PF00110">
    <property type="entry name" value="wnt"/>
    <property type="match status" value="1"/>
</dbReference>
<accession>A0A452HDJ5</accession>
<reference evidence="11" key="3">
    <citation type="submission" date="2025-09" db="UniProtKB">
        <authorList>
            <consortium name="Ensembl"/>
        </authorList>
    </citation>
    <scope>IDENTIFICATION</scope>
</reference>
<dbReference type="GO" id="GO:0045165">
    <property type="term" value="P:cell fate commitment"/>
    <property type="evidence" value="ECO:0007669"/>
    <property type="project" value="TreeGrafter"/>
</dbReference>
<evidence type="ECO:0000256" key="5">
    <source>
        <dbReference type="ARBA" id="ARBA00022530"/>
    </source>
</evidence>
<keyword evidence="3 10" id="KW-0217">Developmental protein</keyword>
<comment type="subcellular location">
    <subcellularLocation>
        <location evidence="1 10">Secreted</location>
        <location evidence="1 10">Extracellular space</location>
        <location evidence="1 10">Extracellular matrix</location>
    </subcellularLocation>
</comment>
<evidence type="ECO:0000256" key="3">
    <source>
        <dbReference type="ARBA" id="ARBA00022473"/>
    </source>
</evidence>
<dbReference type="Ensembl" id="ENSGAGT00000014760.1">
    <property type="protein sequence ID" value="ENSGAGP00000012880.1"/>
    <property type="gene ID" value="ENSGAGG00000009884.1"/>
</dbReference>
<evidence type="ECO:0000256" key="6">
    <source>
        <dbReference type="ARBA" id="ARBA00022687"/>
    </source>
</evidence>
<keyword evidence="7" id="KW-1015">Disulfide bond</keyword>
<keyword evidence="12" id="KW-1185">Reference proteome</keyword>
<reference evidence="11" key="2">
    <citation type="submission" date="2025-08" db="UniProtKB">
        <authorList>
            <consortium name="Ensembl"/>
        </authorList>
    </citation>
    <scope>IDENTIFICATION</scope>
</reference>
<keyword evidence="9" id="KW-0449">Lipoprotein</keyword>
<evidence type="ECO:0000256" key="4">
    <source>
        <dbReference type="ARBA" id="ARBA00022525"/>
    </source>
</evidence>
<reference evidence="12" key="1">
    <citation type="journal article" date="2017" name="PLoS ONE">
        <title>The Agassiz's desert tortoise genome provides a resource for the conservation of a threatened species.</title>
        <authorList>
            <person name="Tollis M."/>
            <person name="DeNardo D.F."/>
            <person name="Cornelius J.A."/>
            <person name="Dolby G.A."/>
            <person name="Edwards T."/>
            <person name="Henen B.T."/>
            <person name="Karl A.E."/>
            <person name="Murphy R.W."/>
            <person name="Kusumi K."/>
        </authorList>
    </citation>
    <scope>NUCLEOTIDE SEQUENCE [LARGE SCALE GENOMIC DNA]</scope>
</reference>
<evidence type="ECO:0000256" key="1">
    <source>
        <dbReference type="ARBA" id="ARBA00004498"/>
    </source>
</evidence>
<name>A0A452HDJ5_9SAUR</name>
<comment type="function">
    <text evidence="10">Ligand for members of the frizzled family of seven transmembrane receptors.</text>
</comment>
<keyword evidence="6 10" id="KW-0879">Wnt signaling pathway</keyword>
<dbReference type="GO" id="GO:0005125">
    <property type="term" value="F:cytokine activity"/>
    <property type="evidence" value="ECO:0007669"/>
    <property type="project" value="TreeGrafter"/>
</dbReference>
<evidence type="ECO:0000256" key="8">
    <source>
        <dbReference type="ARBA" id="ARBA00023180"/>
    </source>
</evidence>
<sequence length="95" mass="10452">CIAPAGPWRLHPILGTWVPGSLERPGGPSAPPPLVSSEPSQAELCQTEPDIVQEVAKGAKLGVRECQYQFRFRRWNCTSHSKFCVSRRRPGALTV</sequence>
<dbReference type="Proteomes" id="UP000291020">
    <property type="component" value="Unassembled WGS sequence"/>
</dbReference>
<evidence type="ECO:0000256" key="10">
    <source>
        <dbReference type="RuleBase" id="RU003500"/>
    </source>
</evidence>
<dbReference type="STRING" id="38772.ENSGAGP00000012880"/>
<dbReference type="PANTHER" id="PTHR12027">
    <property type="entry name" value="WNT RELATED"/>
    <property type="match status" value="1"/>
</dbReference>
<dbReference type="PANTHER" id="PTHR12027:SF72">
    <property type="entry name" value="PROTEIN WNT-6"/>
    <property type="match status" value="1"/>
</dbReference>
<evidence type="ECO:0000256" key="7">
    <source>
        <dbReference type="ARBA" id="ARBA00023157"/>
    </source>
</evidence>